<dbReference type="PANTHER" id="PTHR35564:SF4">
    <property type="entry name" value="CYTOPLASMIC PROTEIN"/>
    <property type="match status" value="1"/>
</dbReference>
<dbReference type="Proteomes" id="UP000254875">
    <property type="component" value="Unassembled WGS sequence"/>
</dbReference>
<organism evidence="2 3">
    <name type="scientific">Paraburkholderia lacunae</name>
    <dbReference type="NCBI Taxonomy" id="2211104"/>
    <lineage>
        <taxon>Bacteria</taxon>
        <taxon>Pseudomonadati</taxon>
        <taxon>Pseudomonadota</taxon>
        <taxon>Betaproteobacteria</taxon>
        <taxon>Burkholderiales</taxon>
        <taxon>Burkholderiaceae</taxon>
        <taxon>Paraburkholderia</taxon>
    </lineage>
</organism>
<evidence type="ECO:0000256" key="1">
    <source>
        <dbReference type="SAM" id="MobiDB-lite"/>
    </source>
</evidence>
<dbReference type="AlphaFoldDB" id="A0A370N563"/>
<evidence type="ECO:0000313" key="2">
    <source>
        <dbReference type="EMBL" id="RDK00749.1"/>
    </source>
</evidence>
<reference evidence="3" key="1">
    <citation type="submission" date="2018-05" db="EMBL/GenBank/DDBJ databases">
        <authorList>
            <person name="Feng T."/>
        </authorList>
    </citation>
    <scope>NUCLEOTIDE SEQUENCE [LARGE SCALE GENOMIC DNA]</scope>
    <source>
        <strain evidence="3">S27</strain>
    </source>
</reference>
<protein>
    <submittedName>
        <fullName evidence="2">Type VI secretion system baseplate subunit TssG</fullName>
    </submittedName>
</protein>
<keyword evidence="3" id="KW-1185">Reference proteome</keyword>
<name>A0A370N563_9BURK</name>
<feature type="region of interest" description="Disordered" evidence="1">
    <location>
        <begin position="89"/>
        <end position="119"/>
    </location>
</feature>
<sequence>MEAMGADDRLPAVALIARLLARPQGFDLFQAIHLLECAQPWATGLGRADGSNEAVRLRGFVSMAFQASDIHAVRRHALRDAVMARSAEETFAHDPDNDASWKSSGAAATTDDATPSRETYTVSTPVMTLAGHGGPLPLAFTEMLLERRAAREPAMADLLDIFNHRFLSFFYRSRQKHALGLSARAPDDAPLAASLDALGNLGLREGKRGPDGARLWLRHAGLYGNGSRSMTGLLALLSDRLGMRVRGAQFVGGWRDIDGRDSLRLGRAKTGQSALRPGGFAVLGRRSWDQAAGLRIEFLDVSVEQFGALLPGGEGHRLAAWLVRCYLQQDFDVQFVLQPAARREGCAVGAPGLRLGWTSWLAASRDGGGAPSSKPAPVKFAMRSGEAHVTQTALRPS</sequence>
<gene>
    <name evidence="2" type="primary">tssG</name>
    <name evidence="2" type="ORF">DLM46_20550</name>
</gene>
<dbReference type="PANTHER" id="PTHR35564">
    <property type="match status" value="1"/>
</dbReference>
<proteinExistence type="predicted"/>
<dbReference type="NCBIfam" id="TIGR03347">
    <property type="entry name" value="VI_chp_1"/>
    <property type="match status" value="1"/>
</dbReference>
<accession>A0A370N563</accession>
<dbReference type="RefSeq" id="WP_115103215.1">
    <property type="nucleotide sequence ID" value="NZ_QHKS01000013.1"/>
</dbReference>
<comment type="caution">
    <text evidence="2">The sequence shown here is derived from an EMBL/GenBank/DDBJ whole genome shotgun (WGS) entry which is preliminary data.</text>
</comment>
<evidence type="ECO:0000313" key="3">
    <source>
        <dbReference type="Proteomes" id="UP000254875"/>
    </source>
</evidence>
<dbReference type="Pfam" id="PF06996">
    <property type="entry name" value="T6SS_TssG"/>
    <property type="match status" value="1"/>
</dbReference>
<dbReference type="EMBL" id="QHKS01000013">
    <property type="protein sequence ID" value="RDK00749.1"/>
    <property type="molecule type" value="Genomic_DNA"/>
</dbReference>
<dbReference type="InterPro" id="IPR010732">
    <property type="entry name" value="T6SS_TssG-like"/>
</dbReference>
<dbReference type="OrthoDB" id="1523296at2"/>